<dbReference type="SUPFAM" id="SSF52518">
    <property type="entry name" value="Thiamin diphosphate-binding fold (THDP-binding)"/>
    <property type="match status" value="2"/>
</dbReference>
<dbReference type="Gene3D" id="3.40.50.1220">
    <property type="entry name" value="TPP-binding domain"/>
    <property type="match status" value="1"/>
</dbReference>
<keyword evidence="2 4" id="KW-0786">Thiamine pyrophosphate</keyword>
<dbReference type="Gene3D" id="1.10.10.940">
    <property type="match status" value="1"/>
</dbReference>
<dbReference type="PANTHER" id="PTHR42981">
    <property type="entry name" value="PYRUVATE DEHYDROGENASE [UBIQUINONE]"/>
    <property type="match status" value="1"/>
</dbReference>
<dbReference type="OrthoDB" id="4494979at2"/>
<dbReference type="InterPro" id="IPR012001">
    <property type="entry name" value="Thiamin_PyroP_enz_TPP-bd_dom"/>
</dbReference>
<dbReference type="AlphaFoldDB" id="A0A0R2IUM7"/>
<gene>
    <name evidence="8" type="ORF">IV80_GL001759</name>
</gene>
<dbReference type="STRING" id="319652.IV80_GL001759"/>
<comment type="caution">
    <text evidence="8">The sequence shown here is derived from an EMBL/GenBank/DDBJ whole genome shotgun (WGS) entry which is preliminary data.</text>
</comment>
<dbReference type="RefSeq" id="WP_057751595.1">
    <property type="nucleotide sequence ID" value="NZ_BJVH01000015.1"/>
</dbReference>
<evidence type="ECO:0000256" key="1">
    <source>
        <dbReference type="ARBA" id="ARBA00007812"/>
    </source>
</evidence>
<evidence type="ECO:0000256" key="4">
    <source>
        <dbReference type="RuleBase" id="RU362132"/>
    </source>
</evidence>
<dbReference type="Pfam" id="PF02775">
    <property type="entry name" value="TPP_enzyme_C"/>
    <property type="match status" value="1"/>
</dbReference>
<dbReference type="InterPro" id="IPR047211">
    <property type="entry name" value="POXB-like"/>
</dbReference>
<dbReference type="Gene3D" id="3.40.50.970">
    <property type="match status" value="2"/>
</dbReference>
<dbReference type="Pfam" id="PF02776">
    <property type="entry name" value="TPP_enzyme_N"/>
    <property type="match status" value="1"/>
</dbReference>
<evidence type="ECO:0000259" key="5">
    <source>
        <dbReference type="Pfam" id="PF00205"/>
    </source>
</evidence>
<comment type="similarity">
    <text evidence="1 4">Belongs to the TPP enzyme family.</text>
</comment>
<dbReference type="PANTHER" id="PTHR42981:SF2">
    <property type="entry name" value="PYRUVATE DEHYDROGENASE [UBIQUINONE]"/>
    <property type="match status" value="1"/>
</dbReference>
<keyword evidence="9" id="KW-1185">Reference proteome</keyword>
<dbReference type="GO" id="GO:0047112">
    <property type="term" value="F:pyruvate oxidase activity"/>
    <property type="evidence" value="ECO:0007669"/>
    <property type="project" value="UniProtKB-UniRule"/>
</dbReference>
<dbReference type="InterPro" id="IPR012000">
    <property type="entry name" value="Thiamin_PyroP_enz_cen_dom"/>
</dbReference>
<name>A0A0R2IUM7_9LACO</name>
<dbReference type="InterPro" id="IPR029061">
    <property type="entry name" value="THDP-binding"/>
</dbReference>
<accession>A0A0R2IUM7</accession>
<dbReference type="NCBIfam" id="TIGR02720">
    <property type="entry name" value="pyruv_oxi_spxB"/>
    <property type="match status" value="1"/>
</dbReference>
<evidence type="ECO:0000256" key="3">
    <source>
        <dbReference type="NCBIfam" id="TIGR02720"/>
    </source>
</evidence>
<dbReference type="SUPFAM" id="SSF52467">
    <property type="entry name" value="DHS-like NAD/FAD-binding domain"/>
    <property type="match status" value="1"/>
</dbReference>
<dbReference type="CDD" id="cd02014">
    <property type="entry name" value="TPP_POX"/>
    <property type="match status" value="1"/>
</dbReference>
<sequence length="582" mass="63591">MSKTINAGIAMMKVLEDWDVAQVYGIPGGSINSTMEALRVEKDKIRYVQVRHEEIGAFAATAHAKLTGKVGVCFGSAGPGATHLFNGLYDAQMDHVPVLALIGQVGSADMNWDSFQEMNENPMFADVSVYNRTVMTAESLPHVVDEAIRRAYKENGVAVVTIPNDLGTKDIPDDFWASGHSRVKPLLPEPDLQYVQKALELIATAKRPVIFAGIGVKGATDELVALAKHLKLPVVMSAISKGIIPDDFEGNMGSAYRVSTKPGNETLAQADLIMMIGADFPFARTKKLFKPDAKFIQIDIDSSKIGKRHVVDVPLLSDAKKAMKALVENIDEVAQRPFYNACVANMKNWRAYLQQLADSTAEPLEVGSVFKQINRVATGNDVFAVDVGDVTMNSLRFLNMNPKQQFTTSALFATMGYGIGAAIAGKLTYPDRQVFNLAGDGAFAMVMQDVLTQVKEKLHIINVVFSNESFDFIKDEQEDEKQTFYGVDLQGADFAMIAKGMGALGITVRTHKELQVAFDEAVKASGPVVIDVKIRPNRPLPAEKLQLDPATNSAEEIAAFKQRYNAGALEPFSVYLNEFEVE</sequence>
<keyword evidence="8" id="KW-0670">Pyruvate</keyword>
<evidence type="ECO:0000313" key="8">
    <source>
        <dbReference type="EMBL" id="KRN65916.1"/>
    </source>
</evidence>
<dbReference type="InterPro" id="IPR047212">
    <property type="entry name" value="TPP_POXB-like"/>
</dbReference>
<dbReference type="PATRIC" id="fig|319652.3.peg.1786"/>
<dbReference type="InterPro" id="IPR000399">
    <property type="entry name" value="TPP-bd_CS"/>
</dbReference>
<feature type="domain" description="Thiamine pyrophosphate enzyme TPP-binding" evidence="6">
    <location>
        <begin position="386"/>
        <end position="532"/>
    </location>
</feature>
<dbReference type="InterPro" id="IPR014092">
    <property type="entry name" value="Pyruvate_oxidase"/>
</dbReference>
<dbReference type="GO" id="GO:0000287">
    <property type="term" value="F:magnesium ion binding"/>
    <property type="evidence" value="ECO:0007669"/>
    <property type="project" value="InterPro"/>
</dbReference>
<dbReference type="PROSITE" id="PS00187">
    <property type="entry name" value="TPP_ENZYMES"/>
    <property type="match status" value="1"/>
</dbReference>
<dbReference type="CDD" id="cd07039">
    <property type="entry name" value="TPP_PYR_POX"/>
    <property type="match status" value="1"/>
</dbReference>
<dbReference type="InterPro" id="IPR047210">
    <property type="entry name" value="TPP_PYR_POXB-like"/>
</dbReference>
<dbReference type="GO" id="GO:0030976">
    <property type="term" value="F:thiamine pyrophosphate binding"/>
    <property type="evidence" value="ECO:0007669"/>
    <property type="project" value="InterPro"/>
</dbReference>
<dbReference type="EMBL" id="JQBR01000007">
    <property type="protein sequence ID" value="KRN65916.1"/>
    <property type="molecule type" value="Genomic_DNA"/>
</dbReference>
<dbReference type="Proteomes" id="UP000051568">
    <property type="component" value="Unassembled WGS sequence"/>
</dbReference>
<reference evidence="8 9" key="1">
    <citation type="journal article" date="2015" name="Genome Announc.">
        <title>Expanding the biotechnology potential of lactobacilli through comparative genomics of 213 strains and associated genera.</title>
        <authorList>
            <person name="Sun Z."/>
            <person name="Harris H.M."/>
            <person name="McCann A."/>
            <person name="Guo C."/>
            <person name="Argimon S."/>
            <person name="Zhang W."/>
            <person name="Yang X."/>
            <person name="Jeffery I.B."/>
            <person name="Cooney J.C."/>
            <person name="Kagawa T.F."/>
            <person name="Liu W."/>
            <person name="Song Y."/>
            <person name="Salvetti E."/>
            <person name="Wrobel A."/>
            <person name="Rasinkangas P."/>
            <person name="Parkhill J."/>
            <person name="Rea M.C."/>
            <person name="O'Sullivan O."/>
            <person name="Ritari J."/>
            <person name="Douillard F.P."/>
            <person name="Paul Ross R."/>
            <person name="Yang R."/>
            <person name="Briner A.E."/>
            <person name="Felis G.E."/>
            <person name="de Vos W.M."/>
            <person name="Barrangou R."/>
            <person name="Klaenhammer T.R."/>
            <person name="Caufield P.W."/>
            <person name="Cui Y."/>
            <person name="Zhang H."/>
            <person name="O'Toole P.W."/>
        </authorList>
    </citation>
    <scope>NUCLEOTIDE SEQUENCE [LARGE SCALE GENOMIC DNA]</scope>
    <source>
        <strain evidence="8 9">DSM 17757</strain>
    </source>
</reference>
<proteinExistence type="inferred from homology"/>
<feature type="domain" description="Thiamine pyrophosphate enzyme central" evidence="5">
    <location>
        <begin position="195"/>
        <end position="326"/>
    </location>
</feature>
<organism evidence="8 9">
    <name type="scientific">Pediococcus cellicola</name>
    <dbReference type="NCBI Taxonomy" id="319652"/>
    <lineage>
        <taxon>Bacteria</taxon>
        <taxon>Bacillati</taxon>
        <taxon>Bacillota</taxon>
        <taxon>Bacilli</taxon>
        <taxon>Lactobacillales</taxon>
        <taxon>Lactobacillaceae</taxon>
        <taxon>Pediococcus</taxon>
    </lineage>
</organism>
<protein>
    <recommendedName>
        <fullName evidence="3">Pyruvate oxidase</fullName>
        <ecNumber evidence="3">1.2.3.3</ecNumber>
    </recommendedName>
</protein>
<feature type="domain" description="Thiamine pyrophosphate enzyme N-terminal TPP-binding" evidence="7">
    <location>
        <begin position="6"/>
        <end position="120"/>
    </location>
</feature>
<evidence type="ECO:0000259" key="7">
    <source>
        <dbReference type="Pfam" id="PF02776"/>
    </source>
</evidence>
<dbReference type="InterPro" id="IPR011766">
    <property type="entry name" value="TPP_enzyme_TPP-bd"/>
</dbReference>
<dbReference type="EC" id="1.2.3.3" evidence="3"/>
<dbReference type="InterPro" id="IPR029035">
    <property type="entry name" value="DHS-like_NAD/FAD-binding_dom"/>
</dbReference>
<evidence type="ECO:0000313" key="9">
    <source>
        <dbReference type="Proteomes" id="UP000051568"/>
    </source>
</evidence>
<evidence type="ECO:0000259" key="6">
    <source>
        <dbReference type="Pfam" id="PF02775"/>
    </source>
</evidence>
<dbReference type="Pfam" id="PF00205">
    <property type="entry name" value="TPP_enzyme_M"/>
    <property type="match status" value="1"/>
</dbReference>
<evidence type="ECO:0000256" key="2">
    <source>
        <dbReference type="ARBA" id="ARBA00023052"/>
    </source>
</evidence>